<feature type="chain" id="PRO_5002299385" description="DUF2599 domain-containing protein" evidence="1">
    <location>
        <begin position="26"/>
        <end position="412"/>
    </location>
</feature>
<evidence type="ECO:0000313" key="3">
    <source>
        <dbReference type="Proteomes" id="UP000032748"/>
    </source>
</evidence>
<name>A0A0D5Y1F7_9PSED</name>
<keyword evidence="1" id="KW-0732">Signal</keyword>
<evidence type="ECO:0000313" key="2">
    <source>
        <dbReference type="EMBL" id="AKA25163.1"/>
    </source>
</evidence>
<dbReference type="Pfam" id="PF10783">
    <property type="entry name" value="DUF2599"/>
    <property type="match status" value="1"/>
</dbReference>
<dbReference type="AlphaFoldDB" id="A0A0D5Y1F7"/>
<dbReference type="OrthoDB" id="6766953at2"/>
<evidence type="ECO:0000256" key="1">
    <source>
        <dbReference type="SAM" id="SignalP"/>
    </source>
</evidence>
<gene>
    <name evidence="2" type="ORF">PCL1606_37120</name>
</gene>
<reference evidence="2 3" key="1">
    <citation type="journal article" date="2015" name="Mol. Plant Microbe Interact.">
        <title>Comparative Genomic Analysis of Pseudomonas chlororaphis PCL1606 Reveals New Insight into Antifungal Compounds Involved in Biocontrol.</title>
        <authorList>
            <person name="Calderon C.E."/>
            <person name="Ramos C."/>
            <person name="de Vicente A."/>
            <person name="Cazorla F.M."/>
        </authorList>
    </citation>
    <scope>NUCLEOTIDE SEQUENCE [LARGE SCALE GENOMIC DNA]</scope>
    <source>
        <strain evidence="2 3">PCL1606</strain>
    </source>
</reference>
<feature type="signal peptide" evidence="1">
    <location>
        <begin position="1"/>
        <end position="25"/>
    </location>
</feature>
<dbReference type="EMBL" id="CP011110">
    <property type="protein sequence ID" value="AKA25163.1"/>
    <property type="molecule type" value="Genomic_DNA"/>
</dbReference>
<dbReference type="RefSeq" id="WP_045884000.1">
    <property type="nucleotide sequence ID" value="NZ_CP011110.1"/>
</dbReference>
<evidence type="ECO:0008006" key="4">
    <source>
        <dbReference type="Google" id="ProtNLM"/>
    </source>
</evidence>
<accession>A0A0D5Y1F7</accession>
<dbReference type="Proteomes" id="UP000032748">
    <property type="component" value="Chromosome"/>
</dbReference>
<sequence length="412" mass="46636">MKKRLHRIAPLLLLPVLAHTALARAESCEETLRQVEKLYNNTVASCGKDPASDCSGLLIRGTHRADPAKGQQWDVWNPSPKARELGTFAASWMRADGISYEDPGMSTQNGYIIKPIDLVRDPETPVHVYCAFPNDAWTDFRDDRGCGNNKNTSQTEAVCQAMVPPITNPTAWVAHFTKFNNNRQQDQLQCGFNMRNPMSSQDRVTAFQNFMGSRRVINTREFQTQTELRLGNPKDDELPILAFFYSDQRGLNDALANQRDYKNKTGKDRNIVKIDFPRTPNGKASFSCTSAAPLPTPQFCDKYIESSSWVKRPDPKLGPDTWSLQVVPTACGRAIKDDQTDRMFAEIYNKHKNDDQWRQYSVNGGSLRRQMVCHLAATFDGKPVRDKPEWNLEPARPYVDQATAVAQRCNPY</sequence>
<organism evidence="2 3">
    <name type="scientific">Pseudomonas chlororaphis</name>
    <dbReference type="NCBI Taxonomy" id="587753"/>
    <lineage>
        <taxon>Bacteria</taxon>
        <taxon>Pseudomonadati</taxon>
        <taxon>Pseudomonadota</taxon>
        <taxon>Gammaproteobacteria</taxon>
        <taxon>Pseudomonadales</taxon>
        <taxon>Pseudomonadaceae</taxon>
        <taxon>Pseudomonas</taxon>
    </lineage>
</organism>
<protein>
    <recommendedName>
        <fullName evidence="4">DUF2599 domain-containing protein</fullName>
    </recommendedName>
</protein>
<dbReference type="InterPro" id="IPR019719">
    <property type="entry name" value="DUF2599"/>
</dbReference>
<dbReference type="KEGG" id="pcz:PCL1606_37120"/>
<dbReference type="PATRIC" id="fig|587753.10.peg.3699"/>
<proteinExistence type="predicted"/>